<sequence length="105" mass="11650">SFFALAQGCLCPKCQEQLKGEISAADLLTTIKDCCSKTPNFITGESPILESIFRLFLANGNQPLDLEKLGRQLGEWRGGDTYRTSAEILSRLLSSDQYYGLRQVT</sequence>
<gene>
    <name evidence="1" type="ORF">S12H4_54129</name>
</gene>
<accession>X1V639</accession>
<evidence type="ECO:0000313" key="1">
    <source>
        <dbReference type="EMBL" id="GAJ07666.1"/>
    </source>
</evidence>
<name>X1V639_9ZZZZ</name>
<organism evidence="1">
    <name type="scientific">marine sediment metagenome</name>
    <dbReference type="NCBI Taxonomy" id="412755"/>
    <lineage>
        <taxon>unclassified sequences</taxon>
        <taxon>metagenomes</taxon>
        <taxon>ecological metagenomes</taxon>
    </lineage>
</organism>
<comment type="caution">
    <text evidence="1">The sequence shown here is derived from an EMBL/GenBank/DDBJ whole genome shotgun (WGS) entry which is preliminary data.</text>
</comment>
<proteinExistence type="predicted"/>
<dbReference type="EMBL" id="BARW01034554">
    <property type="protein sequence ID" value="GAJ07666.1"/>
    <property type="molecule type" value="Genomic_DNA"/>
</dbReference>
<feature type="non-terminal residue" evidence="1">
    <location>
        <position position="1"/>
    </location>
</feature>
<reference evidence="1" key="1">
    <citation type="journal article" date="2014" name="Front. Microbiol.">
        <title>High frequency of phylogenetically diverse reductive dehalogenase-homologous genes in deep subseafloor sedimentary metagenomes.</title>
        <authorList>
            <person name="Kawai M."/>
            <person name="Futagami T."/>
            <person name="Toyoda A."/>
            <person name="Takaki Y."/>
            <person name="Nishi S."/>
            <person name="Hori S."/>
            <person name="Arai W."/>
            <person name="Tsubouchi T."/>
            <person name="Morono Y."/>
            <person name="Uchiyama I."/>
            <person name="Ito T."/>
            <person name="Fujiyama A."/>
            <person name="Inagaki F."/>
            <person name="Takami H."/>
        </authorList>
    </citation>
    <scope>NUCLEOTIDE SEQUENCE</scope>
    <source>
        <strain evidence="1">Expedition CK06-06</strain>
    </source>
</reference>
<protein>
    <submittedName>
        <fullName evidence="1">Uncharacterized protein</fullName>
    </submittedName>
</protein>
<dbReference type="AlphaFoldDB" id="X1V639"/>